<gene>
    <name evidence="3" type="ORF">PHMEG_00038836</name>
</gene>
<keyword evidence="1" id="KW-0175">Coiled coil</keyword>
<dbReference type="AlphaFoldDB" id="A0A225UGU2"/>
<reference evidence="4" key="1">
    <citation type="submission" date="2017-03" db="EMBL/GenBank/DDBJ databases">
        <title>Phytopthora megakarya and P. palmivora, two closely related causual agents of cacao black pod achieved similar genome size and gene model numbers by different mechanisms.</title>
        <authorList>
            <person name="Ali S."/>
            <person name="Shao J."/>
            <person name="Larry D.J."/>
            <person name="Kronmiller B."/>
            <person name="Shen D."/>
            <person name="Strem M.D."/>
            <person name="Melnick R.L."/>
            <person name="Guiltinan M.J."/>
            <person name="Tyler B.M."/>
            <person name="Meinhardt L.W."/>
            <person name="Bailey B.A."/>
        </authorList>
    </citation>
    <scope>NUCLEOTIDE SEQUENCE [LARGE SCALE GENOMIC DNA]</scope>
    <source>
        <strain evidence="4">zdho120</strain>
    </source>
</reference>
<dbReference type="Gene3D" id="6.10.140.1710">
    <property type="match status" value="1"/>
</dbReference>
<name>A0A225UGU2_9STRA</name>
<organism evidence="3 4">
    <name type="scientific">Phytophthora megakarya</name>
    <dbReference type="NCBI Taxonomy" id="4795"/>
    <lineage>
        <taxon>Eukaryota</taxon>
        <taxon>Sar</taxon>
        <taxon>Stramenopiles</taxon>
        <taxon>Oomycota</taxon>
        <taxon>Peronosporomycetes</taxon>
        <taxon>Peronosporales</taxon>
        <taxon>Peronosporaceae</taxon>
        <taxon>Phytophthora</taxon>
    </lineage>
</organism>
<dbReference type="GO" id="GO:0005634">
    <property type="term" value="C:nucleus"/>
    <property type="evidence" value="ECO:0007669"/>
    <property type="project" value="TreeGrafter"/>
</dbReference>
<feature type="coiled-coil region" evidence="1">
    <location>
        <begin position="1"/>
        <end position="28"/>
    </location>
</feature>
<dbReference type="Proteomes" id="UP000198211">
    <property type="component" value="Unassembled WGS sequence"/>
</dbReference>
<dbReference type="EMBL" id="NBNE01018501">
    <property type="protein sequence ID" value="OWY92238.1"/>
    <property type="molecule type" value="Genomic_DNA"/>
</dbReference>
<keyword evidence="3" id="KW-0647">Proteasome</keyword>
<evidence type="ECO:0000259" key="2">
    <source>
        <dbReference type="Pfam" id="PF18265"/>
    </source>
</evidence>
<dbReference type="InterPro" id="IPR035269">
    <property type="entry name" value="PSMD9"/>
</dbReference>
<evidence type="ECO:0000313" key="4">
    <source>
        <dbReference type="Proteomes" id="UP000198211"/>
    </source>
</evidence>
<dbReference type="Pfam" id="PF18265">
    <property type="entry name" value="Nas2_N"/>
    <property type="match status" value="1"/>
</dbReference>
<protein>
    <submittedName>
        <fullName evidence="3">26S proteasome non-ATPase regulatory protein</fullName>
    </submittedName>
</protein>
<feature type="domain" description="Nas2 N-terminal" evidence="2">
    <location>
        <begin position="12"/>
        <end position="83"/>
    </location>
</feature>
<dbReference type="OrthoDB" id="72325at2759"/>
<evidence type="ECO:0000256" key="1">
    <source>
        <dbReference type="SAM" id="Coils"/>
    </source>
</evidence>
<evidence type="ECO:0000313" key="3">
    <source>
        <dbReference type="EMBL" id="OWY92238.1"/>
    </source>
</evidence>
<dbReference type="PANTHER" id="PTHR12651:SF1">
    <property type="entry name" value="26S PROTEASOME NON-ATPASE REGULATORY SUBUNIT 9"/>
    <property type="match status" value="1"/>
</dbReference>
<proteinExistence type="predicted"/>
<dbReference type="GO" id="GO:0005737">
    <property type="term" value="C:cytoplasm"/>
    <property type="evidence" value="ECO:0007669"/>
    <property type="project" value="TreeGrafter"/>
</dbReference>
<dbReference type="GO" id="GO:0070682">
    <property type="term" value="P:proteasome regulatory particle assembly"/>
    <property type="evidence" value="ECO:0007669"/>
    <property type="project" value="InterPro"/>
</dbReference>
<dbReference type="PANTHER" id="PTHR12651">
    <property type="entry name" value="26S PROTEASOME NON-ATPASE REGULATORY SUBUNIT 9"/>
    <property type="match status" value="1"/>
</dbReference>
<keyword evidence="4" id="KW-1185">Reference proteome</keyword>
<dbReference type="InterPro" id="IPR040815">
    <property type="entry name" value="Nas2_N"/>
</dbReference>
<dbReference type="GO" id="GO:0000502">
    <property type="term" value="C:proteasome complex"/>
    <property type="evidence" value="ECO:0007669"/>
    <property type="project" value="UniProtKB-KW"/>
</dbReference>
<dbReference type="STRING" id="4795.A0A225UGU2"/>
<accession>A0A225UGU2</accession>
<sequence>MSDVMVEYEAAVTQKEALEAEIEAIVGELTSGKNPGVKGPLVDAEGFPRADVDVHRIRQLRHSLALKQTDHQTVMKTIESLLPRLKHKKLR</sequence>
<comment type="caution">
    <text evidence="3">The sequence shown here is derived from an EMBL/GenBank/DDBJ whole genome shotgun (WGS) entry which is preliminary data.</text>
</comment>